<protein>
    <submittedName>
        <fullName evidence="5">Uncharacterized protein</fullName>
    </submittedName>
</protein>
<dbReference type="InterPro" id="IPR052435">
    <property type="entry name" value="YY1-Transcr_Regul"/>
</dbReference>
<dbReference type="EnsemblMetazoa" id="XM_003241180.4">
    <property type="protein sequence ID" value="XP_003241228.1"/>
    <property type="gene ID" value="LOC100572620"/>
</dbReference>
<dbReference type="AlphaFoldDB" id="A0A8R1X2I9"/>
<keyword evidence="3" id="KW-0539">Nucleus</keyword>
<feature type="compositionally biased region" description="Acidic residues" evidence="4">
    <location>
        <begin position="26"/>
        <end position="44"/>
    </location>
</feature>
<proteinExistence type="predicted"/>
<dbReference type="PANTHER" id="PTHR16088">
    <property type="entry name" value="YY1 ASSOCIATED PROTEIN-RELATED"/>
    <property type="match status" value="1"/>
</dbReference>
<dbReference type="GO" id="GO:0005634">
    <property type="term" value="C:nucleus"/>
    <property type="evidence" value="ECO:0007669"/>
    <property type="project" value="TreeGrafter"/>
</dbReference>
<evidence type="ECO:0000256" key="2">
    <source>
        <dbReference type="ARBA" id="ARBA00023163"/>
    </source>
</evidence>
<dbReference type="RefSeq" id="XP_016656021.1">
    <property type="nucleotide sequence ID" value="XM_016800532.1"/>
</dbReference>
<keyword evidence="2" id="KW-0804">Transcription</keyword>
<dbReference type="KEGG" id="api:100572620"/>
<evidence type="ECO:0000256" key="4">
    <source>
        <dbReference type="SAM" id="MobiDB-lite"/>
    </source>
</evidence>
<dbReference type="EnsemblMetazoa" id="XM_008179946.3">
    <property type="protein sequence ID" value="XP_008178168.1"/>
    <property type="gene ID" value="LOC100572620"/>
</dbReference>
<dbReference type="Proteomes" id="UP000007819">
    <property type="component" value="Chromosome X"/>
</dbReference>
<dbReference type="PANTHER" id="PTHR16088:SF3">
    <property type="entry name" value="GON-4-LIKE PROTEIN"/>
    <property type="match status" value="1"/>
</dbReference>
<name>A0A8R1X2I9_ACYPI</name>
<feature type="region of interest" description="Disordered" evidence="4">
    <location>
        <begin position="18"/>
        <end position="44"/>
    </location>
</feature>
<keyword evidence="1" id="KW-0805">Transcription regulation</keyword>
<reference evidence="6" key="1">
    <citation type="submission" date="2010-06" db="EMBL/GenBank/DDBJ databases">
        <authorList>
            <person name="Jiang H."/>
            <person name="Abraham K."/>
            <person name="Ali S."/>
            <person name="Alsbrooks S.L."/>
            <person name="Anim B.N."/>
            <person name="Anosike U.S."/>
            <person name="Attaway T."/>
            <person name="Bandaranaike D.P."/>
            <person name="Battles P.K."/>
            <person name="Bell S.N."/>
            <person name="Bell A.V."/>
            <person name="Beltran B."/>
            <person name="Bickham C."/>
            <person name="Bustamante Y."/>
            <person name="Caleb T."/>
            <person name="Canada A."/>
            <person name="Cardenas V."/>
            <person name="Carter K."/>
            <person name="Chacko J."/>
            <person name="Chandrabose M.N."/>
            <person name="Chavez D."/>
            <person name="Chavez A."/>
            <person name="Chen L."/>
            <person name="Chu H.-S."/>
            <person name="Claassen K.J."/>
            <person name="Cockrell R."/>
            <person name="Collins M."/>
            <person name="Cooper J.A."/>
            <person name="Cree A."/>
            <person name="Curry S.M."/>
            <person name="Da Y."/>
            <person name="Dao M.D."/>
            <person name="Das B."/>
            <person name="Davila M.-L."/>
            <person name="Davy-Carroll L."/>
            <person name="Denson S."/>
            <person name="Dinh H."/>
            <person name="Ebong V.E."/>
            <person name="Edwards J.R."/>
            <person name="Egan A."/>
            <person name="El-Daye J."/>
            <person name="Escobedo L."/>
            <person name="Fernandez S."/>
            <person name="Fernando P.R."/>
            <person name="Flagg N."/>
            <person name="Forbes L.D."/>
            <person name="Fowler R.G."/>
            <person name="Fu Q."/>
            <person name="Gabisi R.A."/>
            <person name="Ganer J."/>
            <person name="Garbino Pronczuk A."/>
            <person name="Garcia R.M."/>
            <person name="Garner T."/>
            <person name="Garrett T.E."/>
            <person name="Gonzalez D.A."/>
            <person name="Hamid H."/>
            <person name="Hawkins E.S."/>
            <person name="Hirani K."/>
            <person name="Hogues M.E."/>
            <person name="Hollins B."/>
            <person name="Hsiao C.-H."/>
            <person name="Jabil R."/>
            <person name="James M.L."/>
            <person name="Jhangiani S.N."/>
            <person name="Johnson B."/>
            <person name="Johnson Q."/>
            <person name="Joshi V."/>
            <person name="Kalu J.B."/>
            <person name="Kam C."/>
            <person name="Kashfia A."/>
            <person name="Keebler J."/>
            <person name="Kisamo H."/>
            <person name="Kovar C.L."/>
            <person name="Lago L.A."/>
            <person name="Lai C.-Y."/>
            <person name="Laidlaw J."/>
            <person name="Lara F."/>
            <person name="Le T.-K."/>
            <person name="Lee S.L."/>
            <person name="Legall F.H."/>
            <person name="Lemon S.J."/>
            <person name="Lewis L.R."/>
            <person name="Li B."/>
            <person name="Liu Y."/>
            <person name="Liu Y.-S."/>
            <person name="Lopez J."/>
            <person name="Lozado R.J."/>
            <person name="Lu J."/>
            <person name="Madu R.C."/>
            <person name="Maheshwari M."/>
            <person name="Maheshwari R."/>
            <person name="Malloy K."/>
            <person name="Martinez E."/>
            <person name="Mathew T."/>
            <person name="Mercado I.C."/>
            <person name="Mercado C."/>
            <person name="Meyer B."/>
            <person name="Montgomery K."/>
            <person name="Morgan M.B."/>
            <person name="Munidasa M."/>
            <person name="Nazareth L.V."/>
            <person name="Nelson J."/>
            <person name="Ng B.M."/>
            <person name="Nguyen N.B."/>
            <person name="Nguyen P.Q."/>
            <person name="Nguyen T."/>
            <person name="Obregon M."/>
            <person name="Okwuonu G.O."/>
            <person name="Onwere C.G."/>
            <person name="Orozco G."/>
            <person name="Parra A."/>
            <person name="Patel S."/>
            <person name="Patil S."/>
            <person name="Perez A."/>
            <person name="Perez Y."/>
            <person name="Pham C."/>
            <person name="Primus E.L."/>
            <person name="Pu L.-L."/>
            <person name="Puazo M."/>
            <person name="Qin X."/>
            <person name="Quiroz J.B."/>
            <person name="Reese J."/>
            <person name="Richards S."/>
            <person name="Rives C.M."/>
            <person name="Robberts R."/>
            <person name="Ruiz S.J."/>
            <person name="Ruiz M.J."/>
            <person name="Santibanez J."/>
            <person name="Schneider B.W."/>
            <person name="Sisson I."/>
            <person name="Smith M."/>
            <person name="Sodergren E."/>
            <person name="Song X.-Z."/>
            <person name="Song B.B."/>
            <person name="Summersgill H."/>
            <person name="Thelus R."/>
            <person name="Thornton R.D."/>
            <person name="Trejos Z.Y."/>
            <person name="Usmani K."/>
            <person name="Vattathil S."/>
            <person name="Villasana D."/>
            <person name="Walker D.L."/>
            <person name="Wang S."/>
            <person name="Wang K."/>
            <person name="White C.S."/>
            <person name="Williams A.C."/>
            <person name="Williamson J."/>
            <person name="Wilson K."/>
            <person name="Woghiren I.O."/>
            <person name="Woodworth J.R."/>
            <person name="Worley K.C."/>
            <person name="Wright R.A."/>
            <person name="Wu W."/>
            <person name="Young L."/>
            <person name="Zhang L."/>
            <person name="Zhang J."/>
            <person name="Zhu Y."/>
            <person name="Muzny D.M."/>
            <person name="Weinstock G."/>
            <person name="Gibbs R.A."/>
        </authorList>
    </citation>
    <scope>NUCLEOTIDE SEQUENCE [LARGE SCALE GENOMIC DNA]</scope>
    <source>
        <strain evidence="6">LSR1</strain>
    </source>
</reference>
<evidence type="ECO:0000256" key="1">
    <source>
        <dbReference type="ARBA" id="ARBA00023015"/>
    </source>
</evidence>
<evidence type="ECO:0000256" key="3">
    <source>
        <dbReference type="ARBA" id="ARBA00023242"/>
    </source>
</evidence>
<reference evidence="5" key="2">
    <citation type="submission" date="2022-06" db="UniProtKB">
        <authorList>
            <consortium name="EnsemblMetazoa"/>
        </authorList>
    </citation>
    <scope>IDENTIFICATION</scope>
</reference>
<dbReference type="GO" id="GO:0006355">
    <property type="term" value="P:regulation of DNA-templated transcription"/>
    <property type="evidence" value="ECO:0007669"/>
    <property type="project" value="TreeGrafter"/>
</dbReference>
<evidence type="ECO:0000313" key="6">
    <source>
        <dbReference type="Proteomes" id="UP000007819"/>
    </source>
</evidence>
<dbReference type="EnsemblMetazoa" id="XM_029487111.1">
    <property type="protein sequence ID" value="XP_029342971.1"/>
    <property type="gene ID" value="LOC100572620"/>
</dbReference>
<dbReference type="GeneID" id="100572620"/>
<dbReference type="GO" id="GO:0003712">
    <property type="term" value="F:transcription coregulator activity"/>
    <property type="evidence" value="ECO:0007669"/>
    <property type="project" value="TreeGrafter"/>
</dbReference>
<keyword evidence="6" id="KW-1185">Reference proteome</keyword>
<dbReference type="EnsemblMetazoa" id="XM_016800532.2">
    <property type="protein sequence ID" value="XP_016656021.1"/>
    <property type="gene ID" value="LOC100572620"/>
</dbReference>
<evidence type="ECO:0000313" key="5">
    <source>
        <dbReference type="EnsemblMetazoa" id="XP_008178168.1"/>
    </source>
</evidence>
<organism evidence="5 6">
    <name type="scientific">Acyrthosiphon pisum</name>
    <name type="common">Pea aphid</name>
    <dbReference type="NCBI Taxonomy" id="7029"/>
    <lineage>
        <taxon>Eukaryota</taxon>
        <taxon>Metazoa</taxon>
        <taxon>Ecdysozoa</taxon>
        <taxon>Arthropoda</taxon>
        <taxon>Hexapoda</taxon>
        <taxon>Insecta</taxon>
        <taxon>Pterygota</taxon>
        <taxon>Neoptera</taxon>
        <taxon>Paraneoptera</taxon>
        <taxon>Hemiptera</taxon>
        <taxon>Sternorrhyncha</taxon>
        <taxon>Aphidomorpha</taxon>
        <taxon>Aphidoidea</taxon>
        <taxon>Aphididae</taxon>
        <taxon>Macrosiphini</taxon>
        <taxon>Acyrthosiphon</taxon>
    </lineage>
</organism>
<dbReference type="RefSeq" id="XP_008178168.1">
    <property type="nucleotide sequence ID" value="XM_008179946.2"/>
</dbReference>
<sequence length="501" mass="58783">MSDSACENDEWMDFLSEFTKPLESVQNDEGEDDPEYNVLSDDDFTNADKEEFRIDKSVKVTREEYNDLMNELNEFTDSFLEFNGVDKFETNTNIKETANDKNNDKAKNDTESIPAYACIPNNYSDGKSSTNLSFHNKNAVKCTHFTLSNPVFMLNYCNGKSSTNCSTNNYAEPIEVARYNTQIDKQFNVSEFNDSLLSINEHLEKHSCIHPPLPTFKENVQLGTKEHNNSHEDVSVITNIVPQYVYISNQVNIMTQKQIILFKQQLTQHVQLITQNYLLCTMLKKFQINCRKYKIMLELIKDICKDKKYAPINTHSALKFIRDWTEFKTSENDINSDYVLLPLHVEEFMLYYDEPVFIYPQLLPTRTYHHEYTNHPIGPSEEKFLVLKIDYIYKNLKEGCNTRAKYKNNNLSDLMTLIIKTVHKRWFSNRSLIYLKQHITRQKNSFEMNVIKSYLKYGTIEESAYVIDIKALFEGNCLYECDVRKFPSSWKCIRNQLKLKK</sequence>
<accession>A0A8R1X2I9</accession>
<dbReference type="OrthoDB" id="6257037at2759"/>
<dbReference type="RefSeq" id="XP_003241228.1">
    <property type="nucleotide sequence ID" value="XM_003241180.3"/>
</dbReference>